<evidence type="ECO:0000256" key="2">
    <source>
        <dbReference type="ARBA" id="ARBA00023125"/>
    </source>
</evidence>
<dbReference type="GO" id="GO:0003677">
    <property type="term" value="F:DNA binding"/>
    <property type="evidence" value="ECO:0007669"/>
    <property type="project" value="UniProtKB-KW"/>
</dbReference>
<gene>
    <name evidence="5" type="ORF">EYH45_06635</name>
</gene>
<dbReference type="PANTHER" id="PTHR43132">
    <property type="entry name" value="ARSENICAL RESISTANCE OPERON REPRESSOR ARSR-RELATED"/>
    <property type="match status" value="1"/>
</dbReference>
<reference evidence="5" key="1">
    <citation type="journal article" date="2020" name="ISME J.">
        <title>Gammaproteobacteria mediating utilization of methyl-, sulfur- and petroleum organic compounds in deep ocean hydrothermal plumes.</title>
        <authorList>
            <person name="Zhou Z."/>
            <person name="Liu Y."/>
            <person name="Pan J."/>
            <person name="Cron B.R."/>
            <person name="Toner B.M."/>
            <person name="Anantharaman K."/>
            <person name="Breier J.A."/>
            <person name="Dick G.J."/>
            <person name="Li M."/>
        </authorList>
    </citation>
    <scope>NUCLEOTIDE SEQUENCE</scope>
    <source>
        <strain evidence="5">SZUA-1515</strain>
    </source>
</reference>
<keyword evidence="3" id="KW-0804">Transcription</keyword>
<feature type="domain" description="HTH arsR-type" evidence="4">
    <location>
        <begin position="1"/>
        <end position="83"/>
    </location>
</feature>
<dbReference type="Pfam" id="PF01022">
    <property type="entry name" value="HTH_5"/>
    <property type="match status" value="1"/>
</dbReference>
<protein>
    <submittedName>
        <fullName evidence="5">Transcriptional regulator</fullName>
    </submittedName>
</protein>
<dbReference type="InterPro" id="IPR036388">
    <property type="entry name" value="WH-like_DNA-bd_sf"/>
</dbReference>
<sequence>MANPKRIMILHLLREGEKTVHELEAETGIPQPNLSQHLSFLRQQGLVKTRREGNSIYYSLADTRIAEACDLIQQAIKDRLKEMQQIIYG</sequence>
<evidence type="ECO:0000313" key="6">
    <source>
        <dbReference type="Proteomes" id="UP000608579"/>
    </source>
</evidence>
<dbReference type="CDD" id="cd00090">
    <property type="entry name" value="HTH_ARSR"/>
    <property type="match status" value="1"/>
</dbReference>
<evidence type="ECO:0000256" key="3">
    <source>
        <dbReference type="ARBA" id="ARBA00023163"/>
    </source>
</evidence>
<dbReference type="PROSITE" id="PS50987">
    <property type="entry name" value="HTH_ARSR_2"/>
    <property type="match status" value="1"/>
</dbReference>
<dbReference type="InterPro" id="IPR011991">
    <property type="entry name" value="ArsR-like_HTH"/>
</dbReference>
<dbReference type="SUPFAM" id="SSF46785">
    <property type="entry name" value="Winged helix' DNA-binding domain"/>
    <property type="match status" value="1"/>
</dbReference>
<organism evidence="5 6">
    <name type="scientific">Caldiarchaeum subterraneum</name>
    <dbReference type="NCBI Taxonomy" id="311458"/>
    <lineage>
        <taxon>Archaea</taxon>
        <taxon>Nitrososphaerota</taxon>
        <taxon>Candidatus Caldarchaeales</taxon>
        <taxon>Candidatus Caldarchaeaceae</taxon>
        <taxon>Candidatus Caldarchaeum</taxon>
    </lineage>
</organism>
<proteinExistence type="predicted"/>
<dbReference type="PANTHER" id="PTHR43132:SF6">
    <property type="entry name" value="HTH-TYPE TRANSCRIPTIONAL REPRESSOR CZRA"/>
    <property type="match status" value="1"/>
</dbReference>
<keyword evidence="2" id="KW-0238">DNA-binding</keyword>
<evidence type="ECO:0000259" key="4">
    <source>
        <dbReference type="PROSITE" id="PS50987"/>
    </source>
</evidence>
<dbReference type="AlphaFoldDB" id="A0A832ZWK7"/>
<dbReference type="Gene3D" id="1.10.10.10">
    <property type="entry name" value="Winged helix-like DNA-binding domain superfamily/Winged helix DNA-binding domain"/>
    <property type="match status" value="1"/>
</dbReference>
<dbReference type="InterPro" id="IPR001845">
    <property type="entry name" value="HTH_ArsR_DNA-bd_dom"/>
</dbReference>
<dbReference type="SMART" id="SM00418">
    <property type="entry name" value="HTH_ARSR"/>
    <property type="match status" value="1"/>
</dbReference>
<dbReference type="GO" id="GO:0003700">
    <property type="term" value="F:DNA-binding transcription factor activity"/>
    <property type="evidence" value="ECO:0007669"/>
    <property type="project" value="InterPro"/>
</dbReference>
<keyword evidence="1" id="KW-0805">Transcription regulation</keyword>
<accession>A0A832ZWK7</accession>
<dbReference type="EMBL" id="DQVM01000126">
    <property type="protein sequence ID" value="HIQ30222.1"/>
    <property type="molecule type" value="Genomic_DNA"/>
</dbReference>
<comment type="caution">
    <text evidence="5">The sequence shown here is derived from an EMBL/GenBank/DDBJ whole genome shotgun (WGS) entry which is preliminary data.</text>
</comment>
<dbReference type="Proteomes" id="UP000608579">
    <property type="component" value="Unassembled WGS sequence"/>
</dbReference>
<dbReference type="PRINTS" id="PR00778">
    <property type="entry name" value="HTHARSR"/>
</dbReference>
<evidence type="ECO:0000313" key="5">
    <source>
        <dbReference type="EMBL" id="HIQ30222.1"/>
    </source>
</evidence>
<dbReference type="InterPro" id="IPR051011">
    <property type="entry name" value="Metal_resp_trans_reg"/>
</dbReference>
<evidence type="ECO:0000256" key="1">
    <source>
        <dbReference type="ARBA" id="ARBA00023015"/>
    </source>
</evidence>
<dbReference type="InterPro" id="IPR036390">
    <property type="entry name" value="WH_DNA-bd_sf"/>
</dbReference>
<name>A0A832ZWK7_CALS0</name>
<dbReference type="NCBIfam" id="NF033788">
    <property type="entry name" value="HTH_metalloreg"/>
    <property type="match status" value="1"/>
</dbReference>